<dbReference type="EMBL" id="CP026304">
    <property type="protein sequence ID" value="AVZ71022.1"/>
    <property type="molecule type" value="Genomic_DNA"/>
</dbReference>
<evidence type="ECO:0000313" key="1">
    <source>
        <dbReference type="EMBL" id="AVZ71022.1"/>
    </source>
</evidence>
<dbReference type="OrthoDB" id="3872745at2"/>
<dbReference type="RefSeq" id="WP_108146717.1">
    <property type="nucleotide sequence ID" value="NZ_CP026304.1"/>
</dbReference>
<dbReference type="Proteomes" id="UP000244201">
    <property type="component" value="Chromosome"/>
</dbReference>
<reference evidence="1 2" key="1">
    <citation type="submission" date="2018-01" db="EMBL/GenBank/DDBJ databases">
        <title>Complete genome sequence of Streptomyces lunaelactis MM109T, a Ferroverdin A producer isolated from cave moonmilk deposits.</title>
        <authorList>
            <person name="Naome A."/>
            <person name="Martinet L."/>
            <person name="Maciejewska M."/>
            <person name="Anderssen S."/>
            <person name="Adam D."/>
            <person name="Tenconi E."/>
            <person name="Deflandre B."/>
            <person name="Arguelles-Arias A."/>
            <person name="Calusinska M."/>
            <person name="Copieters W."/>
            <person name="Karim L."/>
            <person name="Hanikenne M."/>
            <person name="Baurain D."/>
            <person name="van Wezel G."/>
            <person name="Smargiasso N."/>
            <person name="de Pauw E."/>
            <person name="Delfosse P."/>
            <person name="Rigali S."/>
        </authorList>
    </citation>
    <scope>NUCLEOTIDE SEQUENCE [LARGE SCALE GENOMIC DNA]</scope>
    <source>
        <strain evidence="1 2">MM109</strain>
    </source>
</reference>
<accession>A0A2R4SVZ5</accession>
<dbReference type="KEGG" id="slk:SLUN_00890"/>
<keyword evidence="2" id="KW-1185">Reference proteome</keyword>
<organism evidence="1 2">
    <name type="scientific">Streptomyces lunaelactis</name>
    <dbReference type="NCBI Taxonomy" id="1535768"/>
    <lineage>
        <taxon>Bacteria</taxon>
        <taxon>Bacillati</taxon>
        <taxon>Actinomycetota</taxon>
        <taxon>Actinomycetes</taxon>
        <taxon>Kitasatosporales</taxon>
        <taxon>Streptomycetaceae</taxon>
        <taxon>Streptomyces</taxon>
    </lineage>
</organism>
<dbReference type="AlphaFoldDB" id="A0A2R4SVZ5"/>
<protein>
    <submittedName>
        <fullName evidence="1">Uncharacterized protein</fullName>
    </submittedName>
</protein>
<proteinExistence type="predicted"/>
<sequence length="170" mass="18324">MTIDLLPATGVRLPGPLPELVFGMSEQYARRVLAPHAALSDAFVCGTDWAVGFDLPGCSITLSASDGGGLSIISLSRRPVDERVACPVAFQGVDVFRWSAAEIIEALHEQGETVQEHHSGSVWIGNLHLSPTLGHQMTASTRKKPRTAPPYVFGFVCLYGPGMLSRDRRP</sequence>
<name>A0A2R4SVZ5_9ACTN</name>
<evidence type="ECO:0000313" key="2">
    <source>
        <dbReference type="Proteomes" id="UP000244201"/>
    </source>
</evidence>
<dbReference type="GeneID" id="55653849"/>
<gene>
    <name evidence="1" type="ORF">SLUN_00890</name>
</gene>